<evidence type="ECO:0000313" key="1">
    <source>
        <dbReference type="EMBL" id="KAK9727075.1"/>
    </source>
</evidence>
<dbReference type="PANTHER" id="PTHR36708:SF1">
    <property type="entry name" value="SUCCINATE DEHYDROGENASE SUBUNIT 6, MITOCHONDRIAL"/>
    <property type="match status" value="1"/>
</dbReference>
<name>A0AAW1KWL4_SAPOF</name>
<protein>
    <recommendedName>
        <fullName evidence="3">Succinate dehydrogenase subunit 6, mitochondrial</fullName>
    </recommendedName>
</protein>
<accession>A0AAW1KWL4</accession>
<evidence type="ECO:0008006" key="3">
    <source>
        <dbReference type="Google" id="ProtNLM"/>
    </source>
</evidence>
<comment type="caution">
    <text evidence="1">The sequence shown here is derived from an EMBL/GenBank/DDBJ whole genome shotgun (WGS) entry which is preliminary data.</text>
</comment>
<dbReference type="GO" id="GO:0045273">
    <property type="term" value="C:respiratory chain complex II (succinate dehydrogenase)"/>
    <property type="evidence" value="ECO:0007669"/>
    <property type="project" value="InterPro"/>
</dbReference>
<evidence type="ECO:0000313" key="2">
    <source>
        <dbReference type="Proteomes" id="UP001443914"/>
    </source>
</evidence>
<reference evidence="1" key="1">
    <citation type="submission" date="2024-03" db="EMBL/GenBank/DDBJ databases">
        <title>WGS assembly of Saponaria officinalis var. Norfolk2.</title>
        <authorList>
            <person name="Jenkins J."/>
            <person name="Shu S."/>
            <person name="Grimwood J."/>
            <person name="Barry K."/>
            <person name="Goodstein D."/>
            <person name="Schmutz J."/>
            <person name="Leebens-Mack J."/>
            <person name="Osbourn A."/>
        </authorList>
    </citation>
    <scope>NUCLEOTIDE SEQUENCE [LARGE SCALE GENOMIC DNA]</scope>
    <source>
        <strain evidence="1">JIC</strain>
    </source>
</reference>
<dbReference type="PANTHER" id="PTHR36708">
    <property type="entry name" value="SUCCINATE DEHYDROGENASE SUBUNIT 6, MITOCHONDRIAL"/>
    <property type="match status" value="1"/>
</dbReference>
<sequence length="145" mass="16075">MGEQSSFVAQHWDGFKGFWCDRFAFLENYSKFVKHEKPLPSWSDADVESFISMDPVHGPALRTAREAAKYGLVGSAVGAVSLGGWAWKYSRSPHGAVLALGAGAVFGWTFGHEVANHSLQLYKVDTMSAQTKFLEWWESKTVGRS</sequence>
<dbReference type="Proteomes" id="UP001443914">
    <property type="component" value="Unassembled WGS sequence"/>
</dbReference>
<organism evidence="1 2">
    <name type="scientific">Saponaria officinalis</name>
    <name type="common">Common soapwort</name>
    <name type="synonym">Lychnis saponaria</name>
    <dbReference type="NCBI Taxonomy" id="3572"/>
    <lineage>
        <taxon>Eukaryota</taxon>
        <taxon>Viridiplantae</taxon>
        <taxon>Streptophyta</taxon>
        <taxon>Embryophyta</taxon>
        <taxon>Tracheophyta</taxon>
        <taxon>Spermatophyta</taxon>
        <taxon>Magnoliopsida</taxon>
        <taxon>eudicotyledons</taxon>
        <taxon>Gunneridae</taxon>
        <taxon>Pentapetalae</taxon>
        <taxon>Caryophyllales</taxon>
        <taxon>Caryophyllaceae</taxon>
        <taxon>Caryophylleae</taxon>
        <taxon>Saponaria</taxon>
    </lineage>
</organism>
<proteinExistence type="predicted"/>
<keyword evidence="2" id="KW-1185">Reference proteome</keyword>
<dbReference type="AlphaFoldDB" id="A0AAW1KWL4"/>
<gene>
    <name evidence="1" type="ORF">RND81_05G256600</name>
</gene>
<dbReference type="InterPro" id="IPR034574">
    <property type="entry name" value="SDH6"/>
</dbReference>
<dbReference type="EMBL" id="JBDFQZ010000005">
    <property type="protein sequence ID" value="KAK9727075.1"/>
    <property type="molecule type" value="Genomic_DNA"/>
</dbReference>